<dbReference type="AlphaFoldDB" id="A0A438ICC4"/>
<reference evidence="1 2" key="1">
    <citation type="journal article" date="2018" name="PLoS Genet.">
        <title>Population sequencing reveals clonal diversity and ancestral inbreeding in the grapevine cultivar Chardonnay.</title>
        <authorList>
            <person name="Roach M.J."/>
            <person name="Johnson D.L."/>
            <person name="Bohlmann J."/>
            <person name="van Vuuren H.J."/>
            <person name="Jones S.J."/>
            <person name="Pretorius I.S."/>
            <person name="Schmidt S.A."/>
            <person name="Borneman A.R."/>
        </authorList>
    </citation>
    <scope>NUCLEOTIDE SEQUENCE [LARGE SCALE GENOMIC DNA]</scope>
    <source>
        <strain evidence="2">cv. Chardonnay</strain>
        <tissue evidence="1">Leaf</tissue>
    </source>
</reference>
<organism evidence="1 2">
    <name type="scientific">Vitis vinifera</name>
    <name type="common">Grape</name>
    <dbReference type="NCBI Taxonomy" id="29760"/>
    <lineage>
        <taxon>Eukaryota</taxon>
        <taxon>Viridiplantae</taxon>
        <taxon>Streptophyta</taxon>
        <taxon>Embryophyta</taxon>
        <taxon>Tracheophyta</taxon>
        <taxon>Spermatophyta</taxon>
        <taxon>Magnoliopsida</taxon>
        <taxon>eudicotyledons</taxon>
        <taxon>Gunneridae</taxon>
        <taxon>Pentapetalae</taxon>
        <taxon>rosids</taxon>
        <taxon>Vitales</taxon>
        <taxon>Vitaceae</taxon>
        <taxon>Viteae</taxon>
        <taxon>Vitis</taxon>
    </lineage>
</organism>
<comment type="caution">
    <text evidence="1">The sequence shown here is derived from an EMBL/GenBank/DDBJ whole genome shotgun (WGS) entry which is preliminary data.</text>
</comment>
<gene>
    <name evidence="1" type="ORF">CK203_037834</name>
</gene>
<evidence type="ECO:0000313" key="1">
    <source>
        <dbReference type="EMBL" id="RVW94297.1"/>
    </source>
</evidence>
<proteinExistence type="predicted"/>
<name>A0A438ICC4_VITVI</name>
<dbReference type="EMBL" id="QGNW01000122">
    <property type="protein sequence ID" value="RVW94297.1"/>
    <property type="molecule type" value="Genomic_DNA"/>
</dbReference>
<dbReference type="Proteomes" id="UP000288805">
    <property type="component" value="Unassembled WGS sequence"/>
</dbReference>
<evidence type="ECO:0000313" key="2">
    <source>
        <dbReference type="Proteomes" id="UP000288805"/>
    </source>
</evidence>
<protein>
    <submittedName>
        <fullName evidence="1">Uncharacterized protein</fullName>
    </submittedName>
</protein>
<sequence length="166" mass="18359">MGGFDPMTPIIGIMCQQNLLRMSSKDVYSASFPVAASLLQVLYQAVAPRYDTKLLNPSAPDISTVLLAFEEDHPTDKTELNMDIARRQARINQLVREMLRFLNDQFQPVQATRAAGDLQTKHNVDYARVAVRAGQLGLCSCSIGAQSILHACRLFVQACAFGSKER</sequence>
<accession>A0A438ICC4</accession>